<dbReference type="AlphaFoldDB" id="A0A563VKH0"/>
<dbReference type="Proteomes" id="UP000320055">
    <property type="component" value="Unassembled WGS sequence"/>
</dbReference>
<dbReference type="OrthoDB" id="517874at2"/>
<organism evidence="1 2">
    <name type="scientific">Hyella patelloides LEGE 07179</name>
    <dbReference type="NCBI Taxonomy" id="945734"/>
    <lineage>
        <taxon>Bacteria</taxon>
        <taxon>Bacillati</taxon>
        <taxon>Cyanobacteriota</taxon>
        <taxon>Cyanophyceae</taxon>
        <taxon>Pleurocapsales</taxon>
        <taxon>Hyellaceae</taxon>
        <taxon>Hyella</taxon>
    </lineage>
</organism>
<sequence length="67" mass="7335">MTFFRQYIIPFLILAMFLLALTAVSSRAFLPSDMAAPAPVTGNEEISFLGIQVFSNHRVSIGQINCG</sequence>
<accession>A0A563VKH0</accession>
<proteinExistence type="predicted"/>
<dbReference type="EMBL" id="CAACVJ010000033">
    <property type="protein sequence ID" value="VEP11960.1"/>
    <property type="molecule type" value="Genomic_DNA"/>
</dbReference>
<name>A0A563VKH0_9CYAN</name>
<gene>
    <name evidence="1" type="ORF">H1P_1280015</name>
</gene>
<evidence type="ECO:0000313" key="1">
    <source>
        <dbReference type="EMBL" id="VEP11960.1"/>
    </source>
</evidence>
<reference evidence="1 2" key="1">
    <citation type="submission" date="2019-01" db="EMBL/GenBank/DDBJ databases">
        <authorList>
            <person name="Brito A."/>
        </authorList>
    </citation>
    <scope>NUCLEOTIDE SEQUENCE [LARGE SCALE GENOMIC DNA]</scope>
    <source>
        <strain evidence="1">1</strain>
    </source>
</reference>
<keyword evidence="2" id="KW-1185">Reference proteome</keyword>
<dbReference type="RefSeq" id="WP_144869819.1">
    <property type="nucleotide sequence ID" value="NZ_LR213881.1"/>
</dbReference>
<evidence type="ECO:0000313" key="2">
    <source>
        <dbReference type="Proteomes" id="UP000320055"/>
    </source>
</evidence>
<protein>
    <submittedName>
        <fullName evidence="1">Uncharacterized protein</fullName>
    </submittedName>
</protein>